<gene>
    <name evidence="4" type="ORF">CORC01_07573</name>
</gene>
<dbReference type="InterPro" id="IPR050593">
    <property type="entry name" value="LovG"/>
</dbReference>
<sequence length="235" mass="25911">MGLAKKPSKAILCMHGGGASPDIFRFQTSSLRAALAHEYDFFYASAPHIATPGPGVLPFFAGMDPFYSWFRPVHDDDDNDDAAASEIVLFNKAVRKSVETYTNNNPGVKIVGLLGFSQGAVASTMLLWQRQVGRVTWLPDVKFGVLLCPGYSAVATGYMRAVCEQEDRGDEGIVVELPTLHLHGRQDVVNLPQSRRMYATHYKGARLDEFDGEHEVPRRIGDVKKVVEYVLGIPV</sequence>
<feature type="domain" description="Serine hydrolase" evidence="3">
    <location>
        <begin position="8"/>
        <end position="220"/>
    </location>
</feature>
<dbReference type="GO" id="GO:0016787">
    <property type="term" value="F:hydrolase activity"/>
    <property type="evidence" value="ECO:0007669"/>
    <property type="project" value="UniProtKB-KW"/>
</dbReference>
<dbReference type="PANTHER" id="PTHR48070:SF3">
    <property type="entry name" value="ESTERASE DBAE-RELATED"/>
    <property type="match status" value="1"/>
</dbReference>
<protein>
    <submittedName>
        <fullName evidence="4">Oxidoreductase</fullName>
    </submittedName>
</protein>
<evidence type="ECO:0000313" key="4">
    <source>
        <dbReference type="EMBL" id="OHE97132.1"/>
    </source>
</evidence>
<evidence type="ECO:0000313" key="5">
    <source>
        <dbReference type="Proteomes" id="UP000176998"/>
    </source>
</evidence>
<comment type="similarity">
    <text evidence="1">Belongs to the LovG family.</text>
</comment>
<proteinExistence type="inferred from homology"/>
<dbReference type="GO" id="GO:0044550">
    <property type="term" value="P:secondary metabolite biosynthetic process"/>
    <property type="evidence" value="ECO:0007669"/>
    <property type="project" value="TreeGrafter"/>
</dbReference>
<reference evidence="4 5" key="1">
    <citation type="submission" date="2016-09" db="EMBL/GenBank/DDBJ databases">
        <authorList>
            <person name="Capua I."/>
            <person name="De Benedictis P."/>
            <person name="Joannis T."/>
            <person name="Lombin L.H."/>
            <person name="Cattoli G."/>
        </authorList>
    </citation>
    <scope>NUCLEOTIDE SEQUENCE [LARGE SCALE GENOMIC DNA]</scope>
    <source>
        <strain evidence="4 5">IMI 309357</strain>
    </source>
</reference>
<evidence type="ECO:0000256" key="2">
    <source>
        <dbReference type="ARBA" id="ARBA00022801"/>
    </source>
</evidence>
<dbReference type="GO" id="GO:0005634">
    <property type="term" value="C:nucleus"/>
    <property type="evidence" value="ECO:0007669"/>
    <property type="project" value="TreeGrafter"/>
</dbReference>
<accession>A0A1G4B772</accession>
<keyword evidence="5" id="KW-1185">Reference proteome</keyword>
<keyword evidence="2" id="KW-0378">Hydrolase</keyword>
<dbReference type="InterPro" id="IPR029058">
    <property type="entry name" value="AB_hydrolase_fold"/>
</dbReference>
<dbReference type="GeneID" id="34560719"/>
<dbReference type="InterPro" id="IPR005645">
    <property type="entry name" value="FSH-like_dom"/>
</dbReference>
<dbReference type="RefSeq" id="XP_022474288.1">
    <property type="nucleotide sequence ID" value="XM_022619209.1"/>
</dbReference>
<dbReference type="SUPFAM" id="SSF53474">
    <property type="entry name" value="alpha/beta-Hydrolases"/>
    <property type="match status" value="1"/>
</dbReference>
<dbReference type="OrthoDB" id="414698at2759"/>
<dbReference type="Pfam" id="PF03959">
    <property type="entry name" value="FSH1"/>
    <property type="match status" value="1"/>
</dbReference>
<evidence type="ECO:0000256" key="1">
    <source>
        <dbReference type="ARBA" id="ARBA00005863"/>
    </source>
</evidence>
<organism evidence="4 5">
    <name type="scientific">Colletotrichum orchidophilum</name>
    <dbReference type="NCBI Taxonomy" id="1209926"/>
    <lineage>
        <taxon>Eukaryota</taxon>
        <taxon>Fungi</taxon>
        <taxon>Dikarya</taxon>
        <taxon>Ascomycota</taxon>
        <taxon>Pezizomycotina</taxon>
        <taxon>Sordariomycetes</taxon>
        <taxon>Hypocreomycetidae</taxon>
        <taxon>Glomerellales</taxon>
        <taxon>Glomerellaceae</taxon>
        <taxon>Colletotrichum</taxon>
    </lineage>
</organism>
<dbReference type="STRING" id="1209926.A0A1G4B772"/>
<dbReference type="PANTHER" id="PTHR48070">
    <property type="entry name" value="ESTERASE OVCA2"/>
    <property type="match status" value="1"/>
</dbReference>
<dbReference type="EMBL" id="MJBS01000061">
    <property type="protein sequence ID" value="OHE97132.1"/>
    <property type="molecule type" value="Genomic_DNA"/>
</dbReference>
<dbReference type="GO" id="GO:0005737">
    <property type="term" value="C:cytoplasm"/>
    <property type="evidence" value="ECO:0007669"/>
    <property type="project" value="TreeGrafter"/>
</dbReference>
<dbReference type="AlphaFoldDB" id="A0A1G4B772"/>
<dbReference type="Gene3D" id="3.40.50.1820">
    <property type="entry name" value="alpha/beta hydrolase"/>
    <property type="match status" value="1"/>
</dbReference>
<comment type="caution">
    <text evidence="4">The sequence shown here is derived from an EMBL/GenBank/DDBJ whole genome shotgun (WGS) entry which is preliminary data.</text>
</comment>
<name>A0A1G4B772_9PEZI</name>
<evidence type="ECO:0000259" key="3">
    <source>
        <dbReference type="Pfam" id="PF03959"/>
    </source>
</evidence>
<dbReference type="Proteomes" id="UP000176998">
    <property type="component" value="Unassembled WGS sequence"/>
</dbReference>